<organism evidence="1 2">
    <name type="scientific">Smallanthus sonchifolius</name>
    <dbReference type="NCBI Taxonomy" id="185202"/>
    <lineage>
        <taxon>Eukaryota</taxon>
        <taxon>Viridiplantae</taxon>
        <taxon>Streptophyta</taxon>
        <taxon>Embryophyta</taxon>
        <taxon>Tracheophyta</taxon>
        <taxon>Spermatophyta</taxon>
        <taxon>Magnoliopsida</taxon>
        <taxon>eudicotyledons</taxon>
        <taxon>Gunneridae</taxon>
        <taxon>Pentapetalae</taxon>
        <taxon>asterids</taxon>
        <taxon>campanulids</taxon>
        <taxon>Asterales</taxon>
        <taxon>Asteraceae</taxon>
        <taxon>Asteroideae</taxon>
        <taxon>Heliantheae alliance</taxon>
        <taxon>Millerieae</taxon>
        <taxon>Smallanthus</taxon>
    </lineage>
</organism>
<dbReference type="EMBL" id="CM042030">
    <property type="protein sequence ID" value="KAI3786563.1"/>
    <property type="molecule type" value="Genomic_DNA"/>
</dbReference>
<keyword evidence="2" id="KW-1185">Reference proteome</keyword>
<evidence type="ECO:0000313" key="2">
    <source>
        <dbReference type="Proteomes" id="UP001056120"/>
    </source>
</evidence>
<proteinExistence type="predicted"/>
<accession>A0ACB9GSQ1</accession>
<reference evidence="1 2" key="2">
    <citation type="journal article" date="2022" name="Mol. Ecol. Resour.">
        <title>The genomes of chicory, endive, great burdock and yacon provide insights into Asteraceae paleo-polyploidization history and plant inulin production.</title>
        <authorList>
            <person name="Fan W."/>
            <person name="Wang S."/>
            <person name="Wang H."/>
            <person name="Wang A."/>
            <person name="Jiang F."/>
            <person name="Liu H."/>
            <person name="Zhao H."/>
            <person name="Xu D."/>
            <person name="Zhang Y."/>
        </authorList>
    </citation>
    <scope>NUCLEOTIDE SEQUENCE [LARGE SCALE GENOMIC DNA]</scope>
    <source>
        <strain evidence="2">cv. Yunnan</strain>
        <tissue evidence="1">Leaves</tissue>
    </source>
</reference>
<reference evidence="2" key="1">
    <citation type="journal article" date="2022" name="Mol. Ecol. Resour.">
        <title>The genomes of chicory, endive, great burdock and yacon provide insights into Asteraceae palaeo-polyploidization history and plant inulin production.</title>
        <authorList>
            <person name="Fan W."/>
            <person name="Wang S."/>
            <person name="Wang H."/>
            <person name="Wang A."/>
            <person name="Jiang F."/>
            <person name="Liu H."/>
            <person name="Zhao H."/>
            <person name="Xu D."/>
            <person name="Zhang Y."/>
        </authorList>
    </citation>
    <scope>NUCLEOTIDE SEQUENCE [LARGE SCALE GENOMIC DNA]</scope>
    <source>
        <strain evidence="2">cv. Yunnan</strain>
    </source>
</reference>
<name>A0ACB9GSQ1_9ASTR</name>
<comment type="caution">
    <text evidence="1">The sequence shown here is derived from an EMBL/GenBank/DDBJ whole genome shotgun (WGS) entry which is preliminary data.</text>
</comment>
<evidence type="ECO:0000313" key="1">
    <source>
        <dbReference type="EMBL" id="KAI3786563.1"/>
    </source>
</evidence>
<sequence>MGVAQSLLLVQVFAALETLQLCNNSAVGIPAEHLVANSVIKGTFPIINASGQPCKPGALFTCRKRRQEQIPFKLFGLQYFCMYLLLLIVVSEERSDKTVAAFFSHVMSAIGENNAGPEDFAQELSSRTNGTASTIYILDSDGDAVDADARQTKNWFSLASAHRICGNNFNLETYGLYEREQNLEHAIAYYDKAADKYMIWFGKQSFPYDVLALD</sequence>
<protein>
    <submittedName>
        <fullName evidence="1">Uncharacterized protein</fullName>
    </submittedName>
</protein>
<gene>
    <name evidence="1" type="ORF">L1987_40328</name>
</gene>
<dbReference type="Proteomes" id="UP001056120">
    <property type="component" value="Linkage Group LG13"/>
</dbReference>